<sequence>MTTDANGRRHRAAGRPDGGQFDHKAGSASDDDLDLDEADARLAAAMPGMDADRRRMLIEAAMNAKASRHRVETLMELKPTAARMPRIGAHDTTHDVAAKLGRYMLSGLDDAQRAEADARVASAYMRALELEPADVSGDRLVEWLKANKTKGSVTAGVDKDGVLHLLSTEPWAKGWRGQTTAWMRGDKSGTRRTIRTVDVPTLVAASQLDIDDDRLTAVLMWRGKDDPADVEYLKSMRERGYHTPELDRRIAASDAIHGFRKALDARWGLEESRAENRRFADRHSAGVFEDKIHCDTAHRKAAADCRLAGRYAHVELDDSVDLEEFARLDAEMEDLRRRHCLPVINPDNSFRFRLCGRHRAIGVYSPVDHAIAIDPRAPRSGAHEMAHAFDFEHGQLSASPEFKDILDRQRAALKNLDGISDSKRQYYATPTEVLARSAELYLLWTGRGSSLTSKSVDDLVAFDPSVKSLLDQRDDIIAFFDKVGLVG</sequence>
<evidence type="ECO:0000313" key="3">
    <source>
        <dbReference type="Proteomes" id="UP000437631"/>
    </source>
</evidence>
<gene>
    <name evidence="2" type="ORF">GA752_08955</name>
</gene>
<dbReference type="Proteomes" id="UP000437631">
    <property type="component" value="Unassembled WGS sequence"/>
</dbReference>
<feature type="region of interest" description="Disordered" evidence="1">
    <location>
        <begin position="1"/>
        <end position="33"/>
    </location>
</feature>
<reference evidence="2 3" key="1">
    <citation type="journal article" date="2019" name="Nat. Med.">
        <title>A library of human gut bacterial isolates paired with longitudinal multiomics data enables mechanistic microbiome research.</title>
        <authorList>
            <person name="Poyet M."/>
            <person name="Groussin M."/>
            <person name="Gibbons S.M."/>
            <person name="Avila-Pacheco J."/>
            <person name="Jiang X."/>
            <person name="Kearney S.M."/>
            <person name="Perrotta A.R."/>
            <person name="Berdy B."/>
            <person name="Zhao S."/>
            <person name="Lieberman T.D."/>
            <person name="Swanson P.K."/>
            <person name="Smith M."/>
            <person name="Roesemann S."/>
            <person name="Alexander J.E."/>
            <person name="Rich S.A."/>
            <person name="Livny J."/>
            <person name="Vlamakis H."/>
            <person name="Clish C."/>
            <person name="Bullock K."/>
            <person name="Deik A."/>
            <person name="Scott J."/>
            <person name="Pierce K.A."/>
            <person name="Xavier R.J."/>
            <person name="Alm E.J."/>
        </authorList>
    </citation>
    <scope>NUCLEOTIDE SEQUENCE [LARGE SCALE GENOMIC DNA]</scope>
    <source>
        <strain evidence="2 3">BIOML-A190</strain>
    </source>
</reference>
<evidence type="ECO:0008006" key="4">
    <source>
        <dbReference type="Google" id="ProtNLM"/>
    </source>
</evidence>
<name>A0A7J5MW54_BIFAD</name>
<accession>A0A7J5MW54</accession>
<comment type="caution">
    <text evidence="2">The sequence shown here is derived from an EMBL/GenBank/DDBJ whole genome shotgun (WGS) entry which is preliminary data.</text>
</comment>
<evidence type="ECO:0000313" key="2">
    <source>
        <dbReference type="EMBL" id="KAB5744347.1"/>
    </source>
</evidence>
<dbReference type="EMBL" id="WDLT01000012">
    <property type="protein sequence ID" value="KAB5744347.1"/>
    <property type="molecule type" value="Genomic_DNA"/>
</dbReference>
<protein>
    <recommendedName>
        <fullName evidence="4">Large polyvalent protein-associated domain-containing protein</fullName>
    </recommendedName>
</protein>
<dbReference type="AlphaFoldDB" id="A0A7J5MW54"/>
<evidence type="ECO:0000256" key="1">
    <source>
        <dbReference type="SAM" id="MobiDB-lite"/>
    </source>
</evidence>
<organism evidence="2 3">
    <name type="scientific">Bifidobacterium adolescentis</name>
    <dbReference type="NCBI Taxonomy" id="1680"/>
    <lineage>
        <taxon>Bacteria</taxon>
        <taxon>Bacillati</taxon>
        <taxon>Actinomycetota</taxon>
        <taxon>Actinomycetes</taxon>
        <taxon>Bifidobacteriales</taxon>
        <taxon>Bifidobacteriaceae</taxon>
        <taxon>Bifidobacterium</taxon>
    </lineage>
</organism>
<proteinExistence type="predicted"/>